<evidence type="ECO:0000256" key="7">
    <source>
        <dbReference type="SAM" id="Phobius"/>
    </source>
</evidence>
<feature type="transmembrane region" description="Helical" evidence="7">
    <location>
        <begin position="217"/>
        <end position="236"/>
    </location>
</feature>
<keyword evidence="3 7" id="KW-0812">Transmembrane</keyword>
<proteinExistence type="predicted"/>
<keyword evidence="9" id="KW-1185">Reference proteome</keyword>
<keyword evidence="5 7" id="KW-0472">Membrane</keyword>
<organism evidence="8 9">
    <name type="scientific">Arthrobacter caoxuetaonis</name>
    <dbReference type="NCBI Taxonomy" id="2886935"/>
    <lineage>
        <taxon>Bacteria</taxon>
        <taxon>Bacillati</taxon>
        <taxon>Actinomycetota</taxon>
        <taxon>Actinomycetes</taxon>
        <taxon>Micrococcales</taxon>
        <taxon>Micrococcaceae</taxon>
        <taxon>Arthrobacter</taxon>
    </lineage>
</organism>
<evidence type="ECO:0000256" key="2">
    <source>
        <dbReference type="ARBA" id="ARBA00022475"/>
    </source>
</evidence>
<dbReference type="Proteomes" id="UP001139158">
    <property type="component" value="Unassembled WGS sequence"/>
</dbReference>
<feature type="transmembrane region" description="Helical" evidence="7">
    <location>
        <begin position="144"/>
        <end position="165"/>
    </location>
</feature>
<reference evidence="8" key="1">
    <citation type="submission" date="2021-10" db="EMBL/GenBank/DDBJ databases">
        <title>Novel species in genus Arthrobacter.</title>
        <authorList>
            <person name="Liu Y."/>
        </authorList>
    </citation>
    <scope>NUCLEOTIDE SEQUENCE</scope>
    <source>
        <strain evidence="8">Zg-Y453</strain>
    </source>
</reference>
<dbReference type="GO" id="GO:0005886">
    <property type="term" value="C:plasma membrane"/>
    <property type="evidence" value="ECO:0007669"/>
    <property type="project" value="UniProtKB-SubCell"/>
</dbReference>
<evidence type="ECO:0000256" key="6">
    <source>
        <dbReference type="SAM" id="MobiDB-lite"/>
    </source>
</evidence>
<evidence type="ECO:0000256" key="3">
    <source>
        <dbReference type="ARBA" id="ARBA00022692"/>
    </source>
</evidence>
<protein>
    <submittedName>
        <fullName evidence="8">Cytochrome c oxidase assembly protein</fullName>
    </submittedName>
</protein>
<name>A0A9X1MC89_9MICC</name>
<evidence type="ECO:0000256" key="1">
    <source>
        <dbReference type="ARBA" id="ARBA00004651"/>
    </source>
</evidence>
<comment type="subcellular location">
    <subcellularLocation>
        <location evidence="1">Cell membrane</location>
        <topology evidence="1">Multi-pass membrane protein</topology>
    </subcellularLocation>
</comment>
<sequence length="265" mass="27889">MPVELLFLVPAGAAAAAYWAAALAPRSGTWPMLRTLSFTAGIAAVLATVAGPFAERAHADFTLLSFSHVLAGMLGPALLVLGRPATLALRIMDPVPSRRLVRLLRSRPARFLAFPVTAAVLNAGGMLVMFRTPVFDTMRTQAPVHWLVTFHVLAAGYLWTAALIGRDPNPHRASLPLRAGVLILTIAAHNVLAKSLAASPPPGITAGEAESGAMAMYYAGGAVELLVVFIFCLQWYRSPGTRKARPAEGGTGLEAPAGVREPARG</sequence>
<dbReference type="EMBL" id="JAJFZV010000001">
    <property type="protein sequence ID" value="MCC3296580.1"/>
    <property type="molecule type" value="Genomic_DNA"/>
</dbReference>
<feature type="transmembrane region" description="Helical" evidence="7">
    <location>
        <begin position="36"/>
        <end position="54"/>
    </location>
</feature>
<evidence type="ECO:0000313" key="8">
    <source>
        <dbReference type="EMBL" id="MCC3296580.1"/>
    </source>
</evidence>
<evidence type="ECO:0000256" key="5">
    <source>
        <dbReference type="ARBA" id="ARBA00023136"/>
    </source>
</evidence>
<dbReference type="Pfam" id="PF09678">
    <property type="entry name" value="Caa3_CtaG"/>
    <property type="match status" value="1"/>
</dbReference>
<evidence type="ECO:0000313" key="9">
    <source>
        <dbReference type="Proteomes" id="UP001139158"/>
    </source>
</evidence>
<keyword evidence="4 7" id="KW-1133">Transmembrane helix</keyword>
<accession>A0A9X1MC89</accession>
<dbReference type="InterPro" id="IPR019108">
    <property type="entry name" value="Caa3_assmbl_CtaG-rel"/>
</dbReference>
<dbReference type="AlphaFoldDB" id="A0A9X1MC89"/>
<comment type="caution">
    <text evidence="8">The sequence shown here is derived from an EMBL/GenBank/DDBJ whole genome shotgun (WGS) entry which is preliminary data.</text>
</comment>
<feature type="transmembrane region" description="Helical" evidence="7">
    <location>
        <begin position="6"/>
        <end position="24"/>
    </location>
</feature>
<evidence type="ECO:0000256" key="4">
    <source>
        <dbReference type="ARBA" id="ARBA00022989"/>
    </source>
</evidence>
<feature type="transmembrane region" description="Helical" evidence="7">
    <location>
        <begin position="111"/>
        <end position="132"/>
    </location>
</feature>
<gene>
    <name evidence="8" type="ORF">LJ757_02020</name>
</gene>
<feature type="region of interest" description="Disordered" evidence="6">
    <location>
        <begin position="241"/>
        <end position="265"/>
    </location>
</feature>
<feature type="transmembrane region" description="Helical" evidence="7">
    <location>
        <begin position="177"/>
        <end position="197"/>
    </location>
</feature>
<keyword evidence="2" id="KW-1003">Cell membrane</keyword>
<dbReference type="RefSeq" id="WP_227894301.1">
    <property type="nucleotide sequence ID" value="NZ_CP099466.1"/>
</dbReference>
<feature type="transmembrane region" description="Helical" evidence="7">
    <location>
        <begin position="66"/>
        <end position="91"/>
    </location>
</feature>